<organism evidence="1 2">
    <name type="scientific">Paraglaciecola polaris LMG 21857</name>
    <dbReference type="NCBI Taxonomy" id="1129793"/>
    <lineage>
        <taxon>Bacteria</taxon>
        <taxon>Pseudomonadati</taxon>
        <taxon>Pseudomonadota</taxon>
        <taxon>Gammaproteobacteria</taxon>
        <taxon>Alteromonadales</taxon>
        <taxon>Alteromonadaceae</taxon>
        <taxon>Paraglaciecola</taxon>
    </lineage>
</organism>
<evidence type="ECO:0000313" key="1">
    <source>
        <dbReference type="EMBL" id="GAC33464.1"/>
    </source>
</evidence>
<comment type="caution">
    <text evidence="1">The sequence shown here is derived from an EMBL/GenBank/DDBJ whole genome shotgun (WGS) entry which is preliminary data.</text>
</comment>
<gene>
    <name evidence="1" type="ORF">GPLA_2566</name>
</gene>
<dbReference type="EMBL" id="BAER01000061">
    <property type="protein sequence ID" value="GAC33464.1"/>
    <property type="molecule type" value="Genomic_DNA"/>
</dbReference>
<keyword evidence="2" id="KW-1185">Reference proteome</keyword>
<accession>K6YL83</accession>
<evidence type="ECO:0000313" key="2">
    <source>
        <dbReference type="Proteomes" id="UP000006322"/>
    </source>
</evidence>
<dbReference type="AlphaFoldDB" id="K6YL83"/>
<sequence length="51" mass="5927">MIYDYKRLLPLNNLAQGLIAGDLKGFFTLMYFQETLYFQQPITAGLNKPKK</sequence>
<proteinExistence type="predicted"/>
<name>K6YL83_9ALTE</name>
<reference evidence="2" key="1">
    <citation type="journal article" date="2014" name="Environ. Microbiol.">
        <title>Comparative genomics of the marine bacterial genus Glaciecola reveals the high degree of genomic diversity and genomic characteristic for cold adaptation.</title>
        <authorList>
            <person name="Qin Q.L."/>
            <person name="Xie B.B."/>
            <person name="Yu Y."/>
            <person name="Shu Y.L."/>
            <person name="Rong J.C."/>
            <person name="Zhang Y.J."/>
            <person name="Zhao D.L."/>
            <person name="Chen X.L."/>
            <person name="Zhang X.Y."/>
            <person name="Chen B."/>
            <person name="Zhou B.C."/>
            <person name="Zhang Y.Z."/>
        </authorList>
    </citation>
    <scope>NUCLEOTIDE SEQUENCE [LARGE SCALE GENOMIC DNA]</scope>
    <source>
        <strain evidence="2">LMG 21857</strain>
    </source>
</reference>
<dbReference type="Proteomes" id="UP000006322">
    <property type="component" value="Unassembled WGS sequence"/>
</dbReference>
<dbReference type="STRING" id="1129793.GPLA_2566"/>
<protein>
    <submittedName>
        <fullName evidence="1">Uncharacterized protein</fullName>
    </submittedName>
</protein>